<dbReference type="InterPro" id="IPR035906">
    <property type="entry name" value="MetI-like_sf"/>
</dbReference>
<dbReference type="GO" id="GO:0055085">
    <property type="term" value="P:transmembrane transport"/>
    <property type="evidence" value="ECO:0007669"/>
    <property type="project" value="InterPro"/>
</dbReference>
<feature type="transmembrane region" description="Helical" evidence="6">
    <location>
        <begin position="220"/>
        <end position="241"/>
    </location>
</feature>
<gene>
    <name evidence="7" type="ORF">GWK17_14950</name>
</gene>
<feature type="transmembrane region" description="Helical" evidence="6">
    <location>
        <begin position="81"/>
        <end position="104"/>
    </location>
</feature>
<accession>A0A846TIH6</accession>
<reference evidence="7 8" key="1">
    <citation type="submission" date="2020-03" db="EMBL/GenBank/DDBJ databases">
        <authorList>
            <person name="Sun Q."/>
        </authorList>
    </citation>
    <scope>NUCLEOTIDE SEQUENCE [LARGE SCALE GENOMIC DNA]</scope>
    <source>
        <strain evidence="7 8">KACC 21451</strain>
    </source>
</reference>
<evidence type="ECO:0000256" key="3">
    <source>
        <dbReference type="ARBA" id="ARBA00022692"/>
    </source>
</evidence>
<keyword evidence="2" id="KW-0813">Transport</keyword>
<proteinExistence type="predicted"/>
<protein>
    <submittedName>
        <fullName evidence="7">Peptide ABC transporter permease</fullName>
    </submittedName>
</protein>
<name>A0A846TIH6_9BACI</name>
<dbReference type="EMBL" id="JAAVUM010000010">
    <property type="protein sequence ID" value="NKE06750.1"/>
    <property type="molecule type" value="Genomic_DNA"/>
</dbReference>
<comment type="subcellular location">
    <subcellularLocation>
        <location evidence="1">Membrane</location>
        <topology evidence="1">Multi-pass membrane protein</topology>
    </subcellularLocation>
</comment>
<evidence type="ECO:0000313" key="7">
    <source>
        <dbReference type="EMBL" id="NKE06750.1"/>
    </source>
</evidence>
<dbReference type="Proteomes" id="UP000587942">
    <property type="component" value="Unassembled WGS sequence"/>
</dbReference>
<feature type="transmembrane region" description="Helical" evidence="6">
    <location>
        <begin position="124"/>
        <end position="143"/>
    </location>
</feature>
<evidence type="ECO:0000256" key="4">
    <source>
        <dbReference type="ARBA" id="ARBA00022989"/>
    </source>
</evidence>
<feature type="transmembrane region" description="Helical" evidence="6">
    <location>
        <begin position="155"/>
        <end position="174"/>
    </location>
</feature>
<evidence type="ECO:0000256" key="2">
    <source>
        <dbReference type="ARBA" id="ARBA00022448"/>
    </source>
</evidence>
<dbReference type="CDD" id="cd06261">
    <property type="entry name" value="TM_PBP2"/>
    <property type="match status" value="1"/>
</dbReference>
<dbReference type="SUPFAM" id="SSF161098">
    <property type="entry name" value="MetI-like"/>
    <property type="match status" value="1"/>
</dbReference>
<keyword evidence="4 6" id="KW-1133">Transmembrane helix</keyword>
<dbReference type="AlphaFoldDB" id="A0A846TIH6"/>
<evidence type="ECO:0000256" key="5">
    <source>
        <dbReference type="ARBA" id="ARBA00023136"/>
    </source>
</evidence>
<evidence type="ECO:0000256" key="1">
    <source>
        <dbReference type="ARBA" id="ARBA00004141"/>
    </source>
</evidence>
<dbReference type="GO" id="GO:0016020">
    <property type="term" value="C:membrane"/>
    <property type="evidence" value="ECO:0007669"/>
    <property type="project" value="UniProtKB-SubCell"/>
</dbReference>
<keyword evidence="3 6" id="KW-0812">Transmembrane</keyword>
<evidence type="ECO:0000256" key="6">
    <source>
        <dbReference type="SAM" id="Phobius"/>
    </source>
</evidence>
<feature type="transmembrane region" description="Helical" evidence="6">
    <location>
        <begin position="270"/>
        <end position="290"/>
    </location>
</feature>
<organism evidence="7 8">
    <name type="scientific">Mesobacillus selenatarsenatis</name>
    <dbReference type="NCBI Taxonomy" id="388741"/>
    <lineage>
        <taxon>Bacteria</taxon>
        <taxon>Bacillati</taxon>
        <taxon>Bacillota</taxon>
        <taxon>Bacilli</taxon>
        <taxon>Bacillales</taxon>
        <taxon>Bacillaceae</taxon>
        <taxon>Mesobacillus</taxon>
    </lineage>
</organism>
<evidence type="ECO:0000313" key="8">
    <source>
        <dbReference type="Proteomes" id="UP000587942"/>
    </source>
</evidence>
<dbReference type="InterPro" id="IPR000515">
    <property type="entry name" value="MetI-like"/>
</dbReference>
<dbReference type="PANTHER" id="PTHR43839">
    <property type="entry name" value="OPPC IN A BINDING PROTEIN-DEPENDENT TRANSPORT SYSTEM"/>
    <property type="match status" value="1"/>
</dbReference>
<sequence length="309" mass="35528">MIRLLKTKKFLFGTGFLIILLTLSILNTVVNDGKIRQVPFIYNEDGTLEKAPPYPPFDVFLFGSDMYGYDMLHTIIEGAKYSIGIVLIVALLRMLLSIVFSYFLFRVPDSIFKGIKAISEPLSFFPQTLIAYFLLVTVVMYTIHGFHHSLWVRALYEFIILVVIALPSLTVQLIEQKRRVWKEEFIESAVTLGGSKRHIYFKHVLPQLYEEWVLMFGQQFLQVLTLLVHLGVMLILFGGTITGEGPPSSVTHEWSGLIGLNKRFMLAYEWIVYVPILFFAMTALSVAMINKALSDFFKHRDMVRKNREV</sequence>
<dbReference type="PANTHER" id="PTHR43839:SF3">
    <property type="entry name" value="OLIGOPEPTIDE ABC TRANSPORTER, PERMEASE PROTEIN"/>
    <property type="match status" value="1"/>
</dbReference>
<dbReference type="RefSeq" id="WP_167833166.1">
    <property type="nucleotide sequence ID" value="NZ_JAAVUM010000010.1"/>
</dbReference>
<comment type="caution">
    <text evidence="7">The sequence shown here is derived from an EMBL/GenBank/DDBJ whole genome shotgun (WGS) entry which is preliminary data.</text>
</comment>
<dbReference type="Gene3D" id="1.10.3720.10">
    <property type="entry name" value="MetI-like"/>
    <property type="match status" value="1"/>
</dbReference>
<keyword evidence="5 6" id="KW-0472">Membrane</keyword>